<gene>
    <name evidence="2" type="ORF">S01H1_71506</name>
</gene>
<feature type="non-terminal residue" evidence="2">
    <location>
        <position position="1"/>
    </location>
</feature>
<evidence type="ECO:0000313" key="2">
    <source>
        <dbReference type="EMBL" id="GAG28725.1"/>
    </source>
</evidence>
<evidence type="ECO:0000259" key="1">
    <source>
        <dbReference type="Pfam" id="PF00753"/>
    </source>
</evidence>
<dbReference type="AlphaFoldDB" id="X0WDK3"/>
<sequence length="134" mass="15075">GNMFWNRNKGNIIIRMIAPILFKYGRSERFRPDLCIEGGFSFSQYGFDAKALHIPGHSKGSIGILTADGDLICGDLLENTEQPDINSIMDDLETANKSIEKLRSLKVDTIYPGHGKPFLMELLLNKWTEMSRGI</sequence>
<organism evidence="2">
    <name type="scientific">marine sediment metagenome</name>
    <dbReference type="NCBI Taxonomy" id="412755"/>
    <lineage>
        <taxon>unclassified sequences</taxon>
        <taxon>metagenomes</taxon>
        <taxon>ecological metagenomes</taxon>
    </lineage>
</organism>
<proteinExistence type="predicted"/>
<name>X0WDK3_9ZZZZ</name>
<dbReference type="Gene3D" id="3.60.15.10">
    <property type="entry name" value="Ribonuclease Z/Hydroxyacylglutathione hydrolase-like"/>
    <property type="match status" value="1"/>
</dbReference>
<reference evidence="2" key="1">
    <citation type="journal article" date="2014" name="Front. Microbiol.">
        <title>High frequency of phylogenetically diverse reductive dehalogenase-homologous genes in deep subseafloor sedimentary metagenomes.</title>
        <authorList>
            <person name="Kawai M."/>
            <person name="Futagami T."/>
            <person name="Toyoda A."/>
            <person name="Takaki Y."/>
            <person name="Nishi S."/>
            <person name="Hori S."/>
            <person name="Arai W."/>
            <person name="Tsubouchi T."/>
            <person name="Morono Y."/>
            <person name="Uchiyama I."/>
            <person name="Ito T."/>
            <person name="Fujiyama A."/>
            <person name="Inagaki F."/>
            <person name="Takami H."/>
        </authorList>
    </citation>
    <scope>NUCLEOTIDE SEQUENCE</scope>
    <source>
        <strain evidence="2">Expedition CK06-06</strain>
    </source>
</reference>
<dbReference type="Pfam" id="PF00753">
    <property type="entry name" value="Lactamase_B"/>
    <property type="match status" value="1"/>
</dbReference>
<dbReference type="SUPFAM" id="SSF56281">
    <property type="entry name" value="Metallo-hydrolase/oxidoreductase"/>
    <property type="match status" value="1"/>
</dbReference>
<dbReference type="EMBL" id="BARS01047617">
    <property type="protein sequence ID" value="GAG28725.1"/>
    <property type="molecule type" value="Genomic_DNA"/>
</dbReference>
<protein>
    <recommendedName>
        <fullName evidence="1">Metallo-beta-lactamase domain-containing protein</fullName>
    </recommendedName>
</protein>
<dbReference type="InterPro" id="IPR036866">
    <property type="entry name" value="RibonucZ/Hydroxyglut_hydro"/>
</dbReference>
<accession>X0WDK3</accession>
<feature type="domain" description="Metallo-beta-lactamase" evidence="1">
    <location>
        <begin position="24"/>
        <end position="114"/>
    </location>
</feature>
<comment type="caution">
    <text evidence="2">The sequence shown here is derived from an EMBL/GenBank/DDBJ whole genome shotgun (WGS) entry which is preliminary data.</text>
</comment>
<dbReference type="InterPro" id="IPR001279">
    <property type="entry name" value="Metallo-B-lactamas"/>
</dbReference>